<evidence type="ECO:0000313" key="1">
    <source>
        <dbReference type="EMBL" id="KAE8259497.1"/>
    </source>
</evidence>
<dbReference type="AlphaFoldDB" id="A0A177VB72"/>
<reference evidence="1" key="1">
    <citation type="submission" date="2016-04" db="EMBL/GenBank/DDBJ databases">
        <authorList>
            <person name="Nguyen H.D."/>
            <person name="Kesanakurti P."/>
            <person name="Cullis J."/>
            <person name="Levesque C.A."/>
            <person name="Hambleton S."/>
        </authorList>
    </citation>
    <scope>NUCLEOTIDE SEQUENCE</scope>
    <source>
        <strain evidence="1">DAOMC 238032</strain>
    </source>
</reference>
<gene>
    <name evidence="1" type="ORF">A4X03_0g4072</name>
</gene>
<name>A0A177VB72_9BASI</name>
<sequence>MGVYALISLLPHGIVGAWQHLPSLRPRIVLWRNAGSSPSTPRAARVTAGRDARTTGTPPNFCHCDVLDVLSFATSSVVSALTAAWARISQDTPTAGDRF</sequence>
<dbReference type="Proteomes" id="UP000077671">
    <property type="component" value="Unassembled WGS sequence"/>
</dbReference>
<accession>A0A177VB72</accession>
<protein>
    <submittedName>
        <fullName evidence="1">Uncharacterized protein</fullName>
    </submittedName>
</protein>
<evidence type="ECO:0000313" key="2">
    <source>
        <dbReference type="Proteomes" id="UP000077671"/>
    </source>
</evidence>
<dbReference type="EMBL" id="LWDD02000520">
    <property type="protein sequence ID" value="KAE8259497.1"/>
    <property type="molecule type" value="Genomic_DNA"/>
</dbReference>
<comment type="caution">
    <text evidence="1">The sequence shown here is derived from an EMBL/GenBank/DDBJ whole genome shotgun (WGS) entry which is preliminary data.</text>
</comment>
<organism evidence="1 2">
    <name type="scientific">Tilletia caries</name>
    <name type="common">wheat bunt fungus</name>
    <dbReference type="NCBI Taxonomy" id="13290"/>
    <lineage>
        <taxon>Eukaryota</taxon>
        <taxon>Fungi</taxon>
        <taxon>Dikarya</taxon>
        <taxon>Basidiomycota</taxon>
        <taxon>Ustilaginomycotina</taxon>
        <taxon>Exobasidiomycetes</taxon>
        <taxon>Tilletiales</taxon>
        <taxon>Tilletiaceae</taxon>
        <taxon>Tilletia</taxon>
    </lineage>
</organism>
<reference evidence="1" key="2">
    <citation type="journal article" date="2019" name="IMA Fungus">
        <title>Genome sequencing and comparison of five Tilletia species to identify candidate genes for the detection of regulated species infecting wheat.</title>
        <authorList>
            <person name="Nguyen H.D.T."/>
            <person name="Sultana T."/>
            <person name="Kesanakurti P."/>
            <person name="Hambleton S."/>
        </authorList>
    </citation>
    <scope>NUCLEOTIDE SEQUENCE</scope>
    <source>
        <strain evidence="1">DAOMC 238032</strain>
    </source>
</reference>
<proteinExistence type="predicted"/>